<evidence type="ECO:0000313" key="5">
    <source>
        <dbReference type="EMBL" id="SDB11058.1"/>
    </source>
</evidence>
<protein>
    <submittedName>
        <fullName evidence="5">AraC-type DNA-binding protein</fullName>
    </submittedName>
</protein>
<dbReference type="InterPro" id="IPR018060">
    <property type="entry name" value="HTH_AraC"/>
</dbReference>
<dbReference type="eggNOG" id="COG3664">
    <property type="taxonomic scope" value="Bacteria"/>
</dbReference>
<evidence type="ECO:0000256" key="1">
    <source>
        <dbReference type="ARBA" id="ARBA00023015"/>
    </source>
</evidence>
<evidence type="ECO:0000259" key="4">
    <source>
        <dbReference type="PROSITE" id="PS01124"/>
    </source>
</evidence>
<evidence type="ECO:0000256" key="3">
    <source>
        <dbReference type="ARBA" id="ARBA00023163"/>
    </source>
</evidence>
<dbReference type="Gene3D" id="1.10.10.60">
    <property type="entry name" value="Homeodomain-like"/>
    <property type="match status" value="2"/>
</dbReference>
<dbReference type="Gene3D" id="2.60.40.1500">
    <property type="entry name" value="Glycosyl hydrolase domain, family 39"/>
    <property type="match status" value="1"/>
</dbReference>
<name>A0A1G6ARP9_9STRE</name>
<evidence type="ECO:0000256" key="2">
    <source>
        <dbReference type="ARBA" id="ARBA00023125"/>
    </source>
</evidence>
<evidence type="ECO:0000313" key="6">
    <source>
        <dbReference type="Proteomes" id="UP000182508"/>
    </source>
</evidence>
<organism evidence="5 6">
    <name type="scientific">Streptococcus henryi</name>
    <dbReference type="NCBI Taxonomy" id="439219"/>
    <lineage>
        <taxon>Bacteria</taxon>
        <taxon>Bacillati</taxon>
        <taxon>Bacillota</taxon>
        <taxon>Bacilli</taxon>
        <taxon>Lactobacillales</taxon>
        <taxon>Streptococcaceae</taxon>
        <taxon>Streptococcus</taxon>
    </lineage>
</organism>
<dbReference type="PANTHER" id="PTHR43280:SF2">
    <property type="entry name" value="HTH-TYPE TRANSCRIPTIONAL REGULATOR EXSA"/>
    <property type="match status" value="1"/>
</dbReference>
<keyword evidence="3" id="KW-0804">Transcription</keyword>
<gene>
    <name evidence="5" type="ORF">SAMN02910293_00580</name>
</gene>
<dbReference type="InterPro" id="IPR017853">
    <property type="entry name" value="GH"/>
</dbReference>
<dbReference type="PROSITE" id="PS01124">
    <property type="entry name" value="HTH_ARAC_FAMILY_2"/>
    <property type="match status" value="1"/>
</dbReference>
<dbReference type="InterPro" id="IPR011051">
    <property type="entry name" value="RmlC_Cupin_sf"/>
</dbReference>
<reference evidence="5 6" key="1">
    <citation type="submission" date="2016-10" db="EMBL/GenBank/DDBJ databases">
        <authorList>
            <person name="de Groot N.N."/>
        </authorList>
    </citation>
    <scope>NUCLEOTIDE SEQUENCE [LARGE SCALE GENOMIC DNA]</scope>
    <source>
        <strain evidence="5 6">A-4</strain>
    </source>
</reference>
<dbReference type="GO" id="GO:0003700">
    <property type="term" value="F:DNA-binding transcription factor activity"/>
    <property type="evidence" value="ECO:0007669"/>
    <property type="project" value="InterPro"/>
</dbReference>
<dbReference type="SUPFAM" id="SSF51182">
    <property type="entry name" value="RmlC-like cupins"/>
    <property type="match status" value="1"/>
</dbReference>
<sequence length="736" mass="85380">MTKTKIWENVSIIQLKAKDAITNFTENAKLVYVLSGKIEVAFDDYTMTFGLGEFFVVPNFITVKILNAERSSRFYAMEFAYWSENEDKGKIDVFEGDSKSKGEASNSTLSQSLGRMLRLYYLEKESASYWEVNALYFQIISKLEQKYLVKLEGNKWQLSVENIEAYLNQNISEDLSLEGLAEVFYVSKQSMSRFMKKHFDISFSKYLQEKRFEKLELLLATSDTPINSLVYEVGFKNLNSFNRLFRKKYNLSPREWRQGHSKEVGNSTETEEKLSFDDFQSFMEDSKSNFSFNANQSKKSQSPKYIWNLLNLEALGDYQTYRKIKFIQSKLTLDTLRFPLDLQKKEEVYFDSFLDFLEDRQIKPYMVIDLSDSISNNRSLNYLKSLYQRYGAKQFSQYYIEFRSQVISQETVSEYKRLCFALKQMSSDLQCGFGDFNIYADKDKMEQLMGYSDLEDSIDFIAIEALPIVKEPSLYSSRENIVLGSNVKAISRKIDDFLAISRTRVPFILSGYNLTADNLDDINDSAYKSGYCLAFLEHNEDKFAKIGYASLLDNWSLELANSAEFIGLSGLVTKSGLPKVELFAYDFKSRLQDYLIAKEDGLILTTDRAGSYTILAHNHQKLTDYYSSSRDINLHESQNYVFETQGRHLQVELTNIPNGTYQVTFTILGPNDGNALDEARKYTALKQFDVRMLDFLKSRIQPTIYQKQVQVHDSKLLEKLILKPLEVILVEFRRLL</sequence>
<keyword evidence="2 5" id="KW-0238">DNA-binding</keyword>
<dbReference type="AlphaFoldDB" id="A0A1G6ARP9"/>
<dbReference type="SUPFAM" id="SSF51011">
    <property type="entry name" value="Glycosyl hydrolase domain"/>
    <property type="match status" value="1"/>
</dbReference>
<dbReference type="eggNOG" id="COG2207">
    <property type="taxonomic scope" value="Bacteria"/>
</dbReference>
<dbReference type="Pfam" id="PF12833">
    <property type="entry name" value="HTH_18"/>
    <property type="match status" value="1"/>
</dbReference>
<dbReference type="InterPro" id="IPR009057">
    <property type="entry name" value="Homeodomain-like_sf"/>
</dbReference>
<dbReference type="PANTHER" id="PTHR43280">
    <property type="entry name" value="ARAC-FAMILY TRANSCRIPTIONAL REGULATOR"/>
    <property type="match status" value="1"/>
</dbReference>
<dbReference type="STRING" id="439219.SAMN02910293_00580"/>
<dbReference type="SUPFAM" id="SSF46689">
    <property type="entry name" value="Homeodomain-like"/>
    <property type="match status" value="2"/>
</dbReference>
<dbReference type="SUPFAM" id="SSF51445">
    <property type="entry name" value="(Trans)glycosidases"/>
    <property type="match status" value="1"/>
</dbReference>
<dbReference type="GO" id="GO:0043565">
    <property type="term" value="F:sequence-specific DNA binding"/>
    <property type="evidence" value="ECO:0007669"/>
    <property type="project" value="InterPro"/>
</dbReference>
<dbReference type="Proteomes" id="UP000182508">
    <property type="component" value="Unassembled WGS sequence"/>
</dbReference>
<accession>A0A1G6ARP9</accession>
<dbReference type="EMBL" id="FMXP01000006">
    <property type="protein sequence ID" value="SDB11058.1"/>
    <property type="molecule type" value="Genomic_DNA"/>
</dbReference>
<dbReference type="RefSeq" id="WP_074485416.1">
    <property type="nucleotide sequence ID" value="NZ_FMXP01000006.1"/>
</dbReference>
<dbReference type="SMART" id="SM00342">
    <property type="entry name" value="HTH_ARAC"/>
    <property type="match status" value="1"/>
</dbReference>
<feature type="domain" description="HTH araC/xylS-type" evidence="4">
    <location>
        <begin position="161"/>
        <end position="259"/>
    </location>
</feature>
<proteinExistence type="predicted"/>
<dbReference type="Gene3D" id="3.20.20.80">
    <property type="entry name" value="Glycosidases"/>
    <property type="match status" value="1"/>
</dbReference>
<keyword evidence="6" id="KW-1185">Reference proteome</keyword>
<keyword evidence="1" id="KW-0805">Transcription regulation</keyword>